<dbReference type="RefSeq" id="WP_008038643.1">
    <property type="nucleotide sequence ID" value="NZ_JH725147.1"/>
</dbReference>
<dbReference type="PANTHER" id="PTHR21043">
    <property type="entry name" value="IOJAP SUPERFAMILY ORTHOLOG"/>
    <property type="match status" value="1"/>
</dbReference>
<protein>
    <recommendedName>
        <fullName evidence="2">Ribosomal silencing factor RsfS</fullName>
    </recommendedName>
</protein>
<dbReference type="GO" id="GO:0042256">
    <property type="term" value="P:cytosolic ribosome assembly"/>
    <property type="evidence" value="ECO:0007669"/>
    <property type="project" value="UniProtKB-UniRule"/>
</dbReference>
<dbReference type="GO" id="GO:0090071">
    <property type="term" value="P:negative regulation of ribosome biogenesis"/>
    <property type="evidence" value="ECO:0007669"/>
    <property type="project" value="UniProtKB-UniRule"/>
</dbReference>
<sequence length="123" mass="14028">MTKLSESRQCLDIVLNSIEGSKAESIISIDIRRRSALADYMVIASGRSQRHVAAIADYLMRALKEAGYRVAHIEGLESGEWVLIDAGDIIIHLFRPETRDYYNLEKMWQTPVSDDEVEQMRIS</sequence>
<comment type="similarity">
    <text evidence="1 2">Belongs to the Iojap/RsfS family.</text>
</comment>
<dbReference type="eggNOG" id="COG0799">
    <property type="taxonomic scope" value="Bacteria"/>
</dbReference>
<dbReference type="Proteomes" id="UP000008952">
    <property type="component" value="Unassembled WGS sequence"/>
</dbReference>
<evidence type="ECO:0000313" key="3">
    <source>
        <dbReference type="EMBL" id="EJF90399.1"/>
    </source>
</evidence>
<keyword evidence="2" id="KW-0963">Cytoplasm</keyword>
<gene>
    <name evidence="2" type="primary">rsfS</name>
    <name evidence="3" type="ORF">ME5_00800</name>
</gene>
<comment type="subunit">
    <text evidence="2">Interacts with ribosomal protein uL14 (rplN).</text>
</comment>
<keyword evidence="4" id="KW-1185">Reference proteome</keyword>
<dbReference type="SUPFAM" id="SSF81301">
    <property type="entry name" value="Nucleotidyltransferase"/>
    <property type="match status" value="1"/>
</dbReference>
<dbReference type="OrthoDB" id="9793681at2"/>
<dbReference type="InterPro" id="IPR043519">
    <property type="entry name" value="NT_sf"/>
</dbReference>
<reference evidence="3 4" key="1">
    <citation type="submission" date="2012-03" db="EMBL/GenBank/DDBJ databases">
        <title>The Genome Sequence of Bartonella tamiae Th239.</title>
        <authorList>
            <consortium name="The Broad Institute Genome Sequencing Platform"/>
            <consortium name="The Broad Institute Genome Sequencing Center for Infectious Disease"/>
            <person name="Feldgarden M."/>
            <person name="Kirby J."/>
            <person name="Kosoy M."/>
            <person name="Birtles R."/>
            <person name="Probert W.S."/>
            <person name="Chiaraviglio L."/>
            <person name="Young S.K."/>
            <person name="Zeng Q."/>
            <person name="Gargeya S."/>
            <person name="Fitzgerald M."/>
            <person name="Haas B."/>
            <person name="Abouelleil A."/>
            <person name="Alvarado L."/>
            <person name="Arachchi H.M."/>
            <person name="Berlin A."/>
            <person name="Chapman S.B."/>
            <person name="Gearin G."/>
            <person name="Goldberg J."/>
            <person name="Griggs A."/>
            <person name="Gujja S."/>
            <person name="Hansen M."/>
            <person name="Heiman D."/>
            <person name="Howarth C."/>
            <person name="Larimer J."/>
            <person name="Lui A."/>
            <person name="MacDonald P.J.P."/>
            <person name="McCowen C."/>
            <person name="Montmayeur A."/>
            <person name="Murphy C."/>
            <person name="Neiman D."/>
            <person name="Pearson M."/>
            <person name="Priest M."/>
            <person name="Roberts A."/>
            <person name="Saif S."/>
            <person name="Shea T."/>
            <person name="Sisk P."/>
            <person name="Stolte C."/>
            <person name="Sykes S."/>
            <person name="Wortman J."/>
            <person name="Nusbaum C."/>
            <person name="Birren B."/>
        </authorList>
    </citation>
    <scope>NUCLEOTIDE SEQUENCE [LARGE SCALE GENOMIC DNA]</scope>
    <source>
        <strain evidence="3 4">Th239</strain>
    </source>
</reference>
<dbReference type="PATRIC" id="fig|1094558.3.peg.877"/>
<name>J0R459_9HYPH</name>
<dbReference type="AlphaFoldDB" id="J0R459"/>
<evidence type="ECO:0000313" key="4">
    <source>
        <dbReference type="Proteomes" id="UP000008952"/>
    </source>
</evidence>
<dbReference type="Pfam" id="PF02410">
    <property type="entry name" value="RsfS"/>
    <property type="match status" value="1"/>
</dbReference>
<evidence type="ECO:0000256" key="1">
    <source>
        <dbReference type="ARBA" id="ARBA00010574"/>
    </source>
</evidence>
<dbReference type="EMBL" id="AIMB01000007">
    <property type="protein sequence ID" value="EJF90399.1"/>
    <property type="molecule type" value="Genomic_DNA"/>
</dbReference>
<dbReference type="HAMAP" id="MF_01477">
    <property type="entry name" value="Iojap_RsfS"/>
    <property type="match status" value="1"/>
</dbReference>
<dbReference type="InterPro" id="IPR004394">
    <property type="entry name" value="Iojap/RsfS/C7orf30"/>
</dbReference>
<comment type="function">
    <text evidence="2">Functions as a ribosomal silencing factor. Interacts with ribosomal protein uL14 (rplN), blocking formation of intersubunit bridge B8. Prevents association of the 30S and 50S ribosomal subunits and the formation of functional ribosomes, thus repressing translation.</text>
</comment>
<dbReference type="NCBIfam" id="TIGR00090">
    <property type="entry name" value="rsfS_iojap_ybeB"/>
    <property type="match status" value="1"/>
</dbReference>
<organism evidence="3 4">
    <name type="scientific">Bartonella tamiae Th239</name>
    <dbReference type="NCBI Taxonomy" id="1094558"/>
    <lineage>
        <taxon>Bacteria</taxon>
        <taxon>Pseudomonadati</taxon>
        <taxon>Pseudomonadota</taxon>
        <taxon>Alphaproteobacteria</taxon>
        <taxon>Hyphomicrobiales</taxon>
        <taxon>Bartonellaceae</taxon>
        <taxon>Bartonella</taxon>
    </lineage>
</organism>
<comment type="caution">
    <text evidence="3">The sequence shown here is derived from an EMBL/GenBank/DDBJ whole genome shotgun (WGS) entry which is preliminary data.</text>
</comment>
<dbReference type="Gene3D" id="3.30.460.10">
    <property type="entry name" value="Beta Polymerase, domain 2"/>
    <property type="match status" value="1"/>
</dbReference>
<dbReference type="PANTHER" id="PTHR21043:SF0">
    <property type="entry name" value="MITOCHONDRIAL ASSEMBLY OF RIBOSOMAL LARGE SUBUNIT PROTEIN 1"/>
    <property type="match status" value="1"/>
</dbReference>
<keyword evidence="2" id="KW-0678">Repressor</keyword>
<dbReference type="GO" id="GO:0005737">
    <property type="term" value="C:cytoplasm"/>
    <property type="evidence" value="ECO:0007669"/>
    <property type="project" value="UniProtKB-SubCell"/>
</dbReference>
<dbReference type="GO" id="GO:0017148">
    <property type="term" value="P:negative regulation of translation"/>
    <property type="evidence" value="ECO:0007669"/>
    <property type="project" value="UniProtKB-UniRule"/>
</dbReference>
<evidence type="ECO:0000256" key="2">
    <source>
        <dbReference type="HAMAP-Rule" id="MF_01477"/>
    </source>
</evidence>
<dbReference type="GO" id="GO:0043023">
    <property type="term" value="F:ribosomal large subunit binding"/>
    <property type="evidence" value="ECO:0007669"/>
    <property type="project" value="TreeGrafter"/>
</dbReference>
<accession>J0R459</accession>
<comment type="subcellular location">
    <subcellularLocation>
        <location evidence="2">Cytoplasm</location>
    </subcellularLocation>
</comment>
<dbReference type="STRING" id="1094558.ME5_00800"/>
<dbReference type="HOGENOM" id="CLU_092688_6_0_5"/>
<proteinExistence type="inferred from homology"/>
<keyword evidence="2" id="KW-0810">Translation regulation</keyword>